<dbReference type="NCBIfam" id="TIGR03831">
    <property type="entry name" value="YgiT_finger"/>
    <property type="match status" value="1"/>
</dbReference>
<reference evidence="2" key="1">
    <citation type="submission" date="2017-09" db="EMBL/GenBank/DDBJ databases">
        <title>Depth-based differentiation of microbial function through sediment-hosted aquifers and enrichment of novel symbionts in the deep terrestrial subsurface.</title>
        <authorList>
            <person name="Probst A.J."/>
            <person name="Ladd B."/>
            <person name="Jarett J.K."/>
            <person name="Geller-Mcgrath D.E."/>
            <person name="Sieber C.M.K."/>
            <person name="Emerson J.B."/>
            <person name="Anantharaman K."/>
            <person name="Thomas B.C."/>
            <person name="Malmstrom R."/>
            <person name="Stieglmeier M."/>
            <person name="Klingl A."/>
            <person name="Woyke T."/>
            <person name="Ryan C.M."/>
            <person name="Banfield J.F."/>
        </authorList>
    </citation>
    <scope>NUCLEOTIDE SEQUENCE [LARGE SCALE GENOMIC DNA]</scope>
</reference>
<name>A0A2M7SB17_9BACT</name>
<gene>
    <name evidence="1" type="ORF">COY52_06120</name>
</gene>
<dbReference type="Gene3D" id="3.10.20.860">
    <property type="match status" value="1"/>
</dbReference>
<dbReference type="Proteomes" id="UP000229307">
    <property type="component" value="Unassembled WGS sequence"/>
</dbReference>
<dbReference type="EMBL" id="PFMR01000168">
    <property type="protein sequence ID" value="PIZ16737.1"/>
    <property type="molecule type" value="Genomic_DNA"/>
</dbReference>
<sequence>MKTYDDCNYCGGKVTEKLVPKDCWWGDKLIAVINHVPAGVCEQCGEKYFRANVLKKVESLLKEKKKLNRKVCIPVGEFAKV</sequence>
<accession>A0A2M7SB17</accession>
<proteinExistence type="predicted"/>
<organism evidence="1 2">
    <name type="scientific">Candidatus Desantisbacteria bacterium CG_4_10_14_0_8_um_filter_48_22</name>
    <dbReference type="NCBI Taxonomy" id="1974543"/>
    <lineage>
        <taxon>Bacteria</taxon>
        <taxon>Candidatus Desantisiibacteriota</taxon>
    </lineage>
</organism>
<evidence type="ECO:0000313" key="1">
    <source>
        <dbReference type="EMBL" id="PIZ16737.1"/>
    </source>
</evidence>
<protein>
    <submittedName>
        <fullName evidence="1">YgiT-type zinc finger domain-containing protein</fullName>
    </submittedName>
</protein>
<dbReference type="AlphaFoldDB" id="A0A2M7SB17"/>
<comment type="caution">
    <text evidence="1">The sequence shown here is derived from an EMBL/GenBank/DDBJ whole genome shotgun (WGS) entry which is preliminary data.</text>
</comment>
<evidence type="ECO:0000313" key="2">
    <source>
        <dbReference type="Proteomes" id="UP000229307"/>
    </source>
</evidence>
<dbReference type="InterPro" id="IPR022453">
    <property type="entry name" value="Znf_MqsA-type"/>
</dbReference>